<evidence type="ECO:0000256" key="3">
    <source>
        <dbReference type="ARBA" id="ARBA00022692"/>
    </source>
</evidence>
<evidence type="ECO:0000259" key="7">
    <source>
        <dbReference type="Pfam" id="PF13396"/>
    </source>
</evidence>
<evidence type="ECO:0000256" key="5">
    <source>
        <dbReference type="ARBA" id="ARBA00023136"/>
    </source>
</evidence>
<dbReference type="OrthoDB" id="7596142at2"/>
<organism evidence="8 9">
    <name type="scientific">Kribbella amoyensis</name>
    <dbReference type="NCBI Taxonomy" id="996641"/>
    <lineage>
        <taxon>Bacteria</taxon>
        <taxon>Bacillati</taxon>
        <taxon>Actinomycetota</taxon>
        <taxon>Actinomycetes</taxon>
        <taxon>Propionibacteriales</taxon>
        <taxon>Kribbellaceae</taxon>
        <taxon>Kribbella</taxon>
    </lineage>
</organism>
<dbReference type="Pfam" id="PF13396">
    <property type="entry name" value="PLDc_N"/>
    <property type="match status" value="1"/>
</dbReference>
<evidence type="ECO:0000256" key="4">
    <source>
        <dbReference type="ARBA" id="ARBA00022989"/>
    </source>
</evidence>
<protein>
    <submittedName>
        <fullName evidence="8">Phospholipase D-like protein</fullName>
    </submittedName>
</protein>
<comment type="subcellular location">
    <subcellularLocation>
        <location evidence="1">Cell membrane</location>
        <topology evidence="1">Multi-pass membrane protein</topology>
    </subcellularLocation>
</comment>
<evidence type="ECO:0000313" key="8">
    <source>
        <dbReference type="EMBL" id="TWD80061.1"/>
    </source>
</evidence>
<evidence type="ECO:0000256" key="2">
    <source>
        <dbReference type="ARBA" id="ARBA00022475"/>
    </source>
</evidence>
<evidence type="ECO:0000313" key="9">
    <source>
        <dbReference type="Proteomes" id="UP000318380"/>
    </source>
</evidence>
<keyword evidence="9" id="KW-1185">Reference proteome</keyword>
<comment type="caution">
    <text evidence="8">The sequence shown here is derived from an EMBL/GenBank/DDBJ whole genome shotgun (WGS) entry which is preliminary data.</text>
</comment>
<dbReference type="EMBL" id="VIVK01000001">
    <property type="protein sequence ID" value="TWD80061.1"/>
    <property type="molecule type" value="Genomic_DNA"/>
</dbReference>
<proteinExistence type="predicted"/>
<evidence type="ECO:0000256" key="1">
    <source>
        <dbReference type="ARBA" id="ARBA00004651"/>
    </source>
</evidence>
<evidence type="ECO:0000256" key="6">
    <source>
        <dbReference type="SAM" id="Phobius"/>
    </source>
</evidence>
<keyword evidence="4 6" id="KW-1133">Transmembrane helix</keyword>
<sequence>MSFWDVVWFICISFLFVAYLMMLFWILADLFRDHETSGWVKAVWIVALFIVPLLTALVYMIARGHGMAERSARESEVVRQRQEAYIRDVASQSTASPVDQINQAKALLDAGTISQAEFDTLKANALGSGGTTSTGNGQRVS</sequence>
<dbReference type="RefSeq" id="WP_145803724.1">
    <property type="nucleotide sequence ID" value="NZ_VIVK01000001.1"/>
</dbReference>
<dbReference type="AlphaFoldDB" id="A0A561BMF2"/>
<reference evidence="8 9" key="1">
    <citation type="submission" date="2019-06" db="EMBL/GenBank/DDBJ databases">
        <title>Sequencing the genomes of 1000 actinobacteria strains.</title>
        <authorList>
            <person name="Klenk H.-P."/>
        </authorList>
    </citation>
    <scope>NUCLEOTIDE SEQUENCE [LARGE SCALE GENOMIC DNA]</scope>
    <source>
        <strain evidence="8 9">DSM 24683</strain>
    </source>
</reference>
<feature type="domain" description="Cardiolipin synthase N-terminal" evidence="7">
    <location>
        <begin position="23"/>
        <end position="63"/>
    </location>
</feature>
<name>A0A561BMF2_9ACTN</name>
<keyword evidence="5 6" id="KW-0472">Membrane</keyword>
<dbReference type="InterPro" id="IPR027379">
    <property type="entry name" value="CLS_N"/>
</dbReference>
<keyword evidence="2" id="KW-1003">Cell membrane</keyword>
<keyword evidence="3 6" id="KW-0812">Transmembrane</keyword>
<dbReference type="GO" id="GO:0005886">
    <property type="term" value="C:plasma membrane"/>
    <property type="evidence" value="ECO:0007669"/>
    <property type="project" value="UniProtKB-SubCell"/>
</dbReference>
<dbReference type="Proteomes" id="UP000318380">
    <property type="component" value="Unassembled WGS sequence"/>
</dbReference>
<accession>A0A561BMF2</accession>
<gene>
    <name evidence="8" type="ORF">FB561_1133</name>
</gene>
<feature type="transmembrane region" description="Helical" evidence="6">
    <location>
        <begin position="7"/>
        <end position="27"/>
    </location>
</feature>
<feature type="transmembrane region" description="Helical" evidence="6">
    <location>
        <begin position="39"/>
        <end position="62"/>
    </location>
</feature>